<dbReference type="Proteomes" id="UP001184853">
    <property type="component" value="Unassembled WGS sequence"/>
</dbReference>
<sequence>MKLTFADGLSQYKDDIILILNKFKNDGTLIGNGTRNIIKFFDLDGFKVNFKSFKQHNIINRHVYKFYRKSKARRSFEYAHMLISKNFYTPKPIAYIENHDFIGLTSSYYISEQLENSRTLADILADNSFSDRERIIKEYTAMMHRLHDNGIVFLDNSPGNFLIKKEGDDYCIYLVDLNRMNFYEKIELDKRLKNFARLTNDPEIIKTIATEYASLERASAEYCLEKINQATQRMLVKRRIKKVLKLYKKVIKI</sequence>
<reference evidence="1 2" key="1">
    <citation type="submission" date="2023-07" db="EMBL/GenBank/DDBJ databases">
        <title>Sorghum-associated microbial communities from plants grown in Nebraska, USA.</title>
        <authorList>
            <person name="Schachtman D."/>
        </authorList>
    </citation>
    <scope>NUCLEOTIDE SEQUENCE [LARGE SCALE GENOMIC DNA]</scope>
    <source>
        <strain evidence="1 2">DS1709</strain>
    </source>
</reference>
<name>A0ABU1LBL1_9FLAO</name>
<evidence type="ECO:0000313" key="1">
    <source>
        <dbReference type="EMBL" id="MDR6403950.1"/>
    </source>
</evidence>
<dbReference type="EMBL" id="JAVDQS010000002">
    <property type="protein sequence ID" value="MDR6403950.1"/>
    <property type="molecule type" value="Genomic_DNA"/>
</dbReference>
<accession>A0ABU1LBL1</accession>
<dbReference type="Pfam" id="PF06293">
    <property type="entry name" value="Kdo"/>
    <property type="match status" value="1"/>
</dbReference>
<gene>
    <name evidence="1" type="ORF">J2781_000865</name>
</gene>
<keyword evidence="1" id="KW-0808">Transferase</keyword>
<dbReference type="GO" id="GO:0016740">
    <property type="term" value="F:transferase activity"/>
    <property type="evidence" value="ECO:0007669"/>
    <property type="project" value="UniProtKB-KW"/>
</dbReference>
<dbReference type="Gene3D" id="1.10.510.10">
    <property type="entry name" value="Transferase(Phosphotransferase) domain 1"/>
    <property type="match status" value="1"/>
</dbReference>
<dbReference type="InterPro" id="IPR011009">
    <property type="entry name" value="Kinase-like_dom_sf"/>
</dbReference>
<dbReference type="SUPFAM" id="SSF56112">
    <property type="entry name" value="Protein kinase-like (PK-like)"/>
    <property type="match status" value="1"/>
</dbReference>
<organism evidence="1 2">
    <name type="scientific">Chryseobacterium geocarposphaerae</name>
    <dbReference type="NCBI Taxonomy" id="1416776"/>
    <lineage>
        <taxon>Bacteria</taxon>
        <taxon>Pseudomonadati</taxon>
        <taxon>Bacteroidota</taxon>
        <taxon>Flavobacteriia</taxon>
        <taxon>Flavobacteriales</taxon>
        <taxon>Weeksellaceae</taxon>
        <taxon>Chryseobacterium group</taxon>
        <taxon>Chryseobacterium</taxon>
    </lineage>
</organism>
<dbReference type="RefSeq" id="WP_115980436.1">
    <property type="nucleotide sequence ID" value="NZ_JAVDQS010000002.1"/>
</dbReference>
<proteinExistence type="predicted"/>
<evidence type="ECO:0000313" key="2">
    <source>
        <dbReference type="Proteomes" id="UP001184853"/>
    </source>
</evidence>
<keyword evidence="2" id="KW-1185">Reference proteome</keyword>
<comment type="caution">
    <text evidence="1">The sequence shown here is derived from an EMBL/GenBank/DDBJ whole genome shotgun (WGS) entry which is preliminary data.</text>
</comment>
<protein>
    <submittedName>
        <fullName evidence="1">tRNA A-37 threonylcarbamoyl transferase component Bud32</fullName>
    </submittedName>
</protein>